<evidence type="ECO:0000313" key="3">
    <source>
        <dbReference type="Proteomes" id="UP000078286"/>
    </source>
</evidence>
<accession>A0A1B7HNS2</accession>
<evidence type="ECO:0000256" key="1">
    <source>
        <dbReference type="SAM" id="SignalP"/>
    </source>
</evidence>
<proteinExistence type="predicted"/>
<feature type="chain" id="PRO_5008593136" description="Lipoprotein" evidence="1">
    <location>
        <begin position="20"/>
        <end position="61"/>
    </location>
</feature>
<dbReference type="Proteomes" id="UP000078286">
    <property type="component" value="Unassembled WGS sequence"/>
</dbReference>
<protein>
    <recommendedName>
        <fullName evidence="4">Lipoprotein</fullName>
    </recommendedName>
</protein>
<name>A0A1B7HNS2_9ENTR</name>
<evidence type="ECO:0008006" key="4">
    <source>
        <dbReference type="Google" id="ProtNLM"/>
    </source>
</evidence>
<evidence type="ECO:0000313" key="2">
    <source>
        <dbReference type="EMBL" id="OAT17285.1"/>
    </source>
</evidence>
<dbReference type="AlphaFoldDB" id="A0A1B7HNS2"/>
<sequence>MLMLVMATALAGCSSPAQRMADCQAQGISKDTCYLAEQNRQNSINNAAMKQAMENAHDAVK</sequence>
<organism evidence="2 3">
    <name type="scientific">Buttiauxella noackiae ATCC 51607</name>
    <dbReference type="NCBI Taxonomy" id="1354255"/>
    <lineage>
        <taxon>Bacteria</taxon>
        <taxon>Pseudomonadati</taxon>
        <taxon>Pseudomonadota</taxon>
        <taxon>Gammaproteobacteria</taxon>
        <taxon>Enterobacterales</taxon>
        <taxon>Enterobacteriaceae</taxon>
        <taxon>Buttiauxella</taxon>
    </lineage>
</organism>
<reference evidence="2 3" key="1">
    <citation type="submission" date="2016-04" db="EMBL/GenBank/DDBJ databases">
        <title>ATOL: Assembling a taxonomically balanced genome-scale reconstruction of the evolutionary history of the Enterobacteriaceae.</title>
        <authorList>
            <person name="Plunkett G.III."/>
            <person name="Neeno-Eckwall E.C."/>
            <person name="Glasner J.D."/>
            <person name="Perna N.T."/>
        </authorList>
    </citation>
    <scope>NUCLEOTIDE SEQUENCE [LARGE SCALE GENOMIC DNA]</scope>
    <source>
        <strain evidence="2 3">ATCC 51607</strain>
    </source>
</reference>
<keyword evidence="1" id="KW-0732">Signal</keyword>
<dbReference type="PATRIC" id="fig|1354255.3.peg.2373"/>
<dbReference type="EMBL" id="LXEO01000029">
    <property type="protein sequence ID" value="OAT17285.1"/>
    <property type="molecule type" value="Genomic_DNA"/>
</dbReference>
<feature type="signal peptide" evidence="1">
    <location>
        <begin position="1"/>
        <end position="19"/>
    </location>
</feature>
<comment type="caution">
    <text evidence="2">The sequence shown here is derived from an EMBL/GenBank/DDBJ whole genome shotgun (WGS) entry which is preliminary data.</text>
</comment>
<gene>
    <name evidence="2" type="ORF">M979_2294</name>
</gene>
<keyword evidence="3" id="KW-1185">Reference proteome</keyword>